<keyword evidence="2" id="KW-0472">Membrane</keyword>
<dbReference type="Pfam" id="PF13560">
    <property type="entry name" value="HTH_31"/>
    <property type="match status" value="1"/>
</dbReference>
<name>A0A4D4J7L3_9PSEU</name>
<dbReference type="CDD" id="cd00093">
    <property type="entry name" value="HTH_XRE"/>
    <property type="match status" value="1"/>
</dbReference>
<dbReference type="SUPFAM" id="SSF47413">
    <property type="entry name" value="lambda repressor-like DNA-binding domains"/>
    <property type="match status" value="1"/>
</dbReference>
<accession>A0A4D4J7L3</accession>
<organism evidence="4 5">
    <name type="scientific">Gandjariella thermophila</name>
    <dbReference type="NCBI Taxonomy" id="1931992"/>
    <lineage>
        <taxon>Bacteria</taxon>
        <taxon>Bacillati</taxon>
        <taxon>Actinomycetota</taxon>
        <taxon>Actinomycetes</taxon>
        <taxon>Pseudonocardiales</taxon>
        <taxon>Pseudonocardiaceae</taxon>
        <taxon>Gandjariella</taxon>
    </lineage>
</organism>
<dbReference type="InterPro" id="IPR050807">
    <property type="entry name" value="TransReg_Diox_bact_type"/>
</dbReference>
<dbReference type="GO" id="GO:0003700">
    <property type="term" value="F:DNA-binding transcription factor activity"/>
    <property type="evidence" value="ECO:0007669"/>
    <property type="project" value="TreeGrafter"/>
</dbReference>
<dbReference type="EMBL" id="BJFL01000005">
    <property type="protein sequence ID" value="GDY29853.1"/>
    <property type="molecule type" value="Genomic_DNA"/>
</dbReference>
<keyword evidence="1" id="KW-0238">DNA-binding</keyword>
<evidence type="ECO:0000259" key="3">
    <source>
        <dbReference type="PROSITE" id="PS50943"/>
    </source>
</evidence>
<keyword evidence="2" id="KW-0812">Transmembrane</keyword>
<dbReference type="RefSeq" id="WP_307722904.1">
    <property type="nucleotide sequence ID" value="NZ_BJFL01000005.1"/>
</dbReference>
<dbReference type="Gene3D" id="1.10.260.40">
    <property type="entry name" value="lambda repressor-like DNA-binding domains"/>
    <property type="match status" value="1"/>
</dbReference>
<comment type="caution">
    <text evidence="4">The sequence shown here is derived from an EMBL/GenBank/DDBJ whole genome shotgun (WGS) entry which is preliminary data.</text>
</comment>
<keyword evidence="5" id="KW-1185">Reference proteome</keyword>
<protein>
    <submittedName>
        <fullName evidence="4">Transcriptional regulator</fullName>
    </submittedName>
</protein>
<sequence>MDIEDVHIGRRVREIRTWRGMSLTATAGLAGISVSYLSMIERGQRPVTKRSVLEALAKALKVSPVELIGGPYETTSSTSNAANQTMAAVEDAVSGWWLGEVPEVPGRPWPQVRADVDLLTSKLRPNSDYSAQTALLPDLIRDLLVAATDPTTRQDALIGLMYAYHAASNVAKRLRFAGLPTLAVERMRRVAEELDDPVWCSFVSWARAHVLSGSNRPRQYQLAVAAADMPHARPETRGMANLTAALASAAQGKADVAETHLSEAAAIAELIEPDVSPWGHVQFGRTNVGIWRVAIGVELGQGAKVAEVAQTVRPETITQSRAAAFWIDYGRGLLAERKTQERGLRALLQAEKLAPQQLRNNPFVREAVTNLLSAARRDAGGRELRGLAWRIGVAPSG</sequence>
<dbReference type="PANTHER" id="PTHR46797">
    <property type="entry name" value="HTH-TYPE TRANSCRIPTIONAL REGULATOR"/>
    <property type="match status" value="1"/>
</dbReference>
<gene>
    <name evidence="4" type="ORF">GTS_14860</name>
</gene>
<dbReference type="InterPro" id="IPR010982">
    <property type="entry name" value="Lambda_DNA-bd_dom_sf"/>
</dbReference>
<dbReference type="AlphaFoldDB" id="A0A4D4J7L3"/>
<feature type="transmembrane region" description="Helical" evidence="2">
    <location>
        <begin position="20"/>
        <end position="39"/>
    </location>
</feature>
<feature type="domain" description="HTH cro/C1-type" evidence="3">
    <location>
        <begin position="12"/>
        <end position="67"/>
    </location>
</feature>
<dbReference type="Proteomes" id="UP000298860">
    <property type="component" value="Unassembled WGS sequence"/>
</dbReference>
<dbReference type="GO" id="GO:0003677">
    <property type="term" value="F:DNA binding"/>
    <property type="evidence" value="ECO:0007669"/>
    <property type="project" value="UniProtKB-KW"/>
</dbReference>
<evidence type="ECO:0000313" key="5">
    <source>
        <dbReference type="Proteomes" id="UP000298860"/>
    </source>
</evidence>
<dbReference type="GO" id="GO:0005829">
    <property type="term" value="C:cytosol"/>
    <property type="evidence" value="ECO:0007669"/>
    <property type="project" value="TreeGrafter"/>
</dbReference>
<evidence type="ECO:0000313" key="4">
    <source>
        <dbReference type="EMBL" id="GDY29853.1"/>
    </source>
</evidence>
<dbReference type="SMART" id="SM00530">
    <property type="entry name" value="HTH_XRE"/>
    <property type="match status" value="1"/>
</dbReference>
<evidence type="ECO:0000256" key="2">
    <source>
        <dbReference type="SAM" id="Phobius"/>
    </source>
</evidence>
<dbReference type="PROSITE" id="PS50943">
    <property type="entry name" value="HTH_CROC1"/>
    <property type="match status" value="1"/>
</dbReference>
<keyword evidence="2" id="KW-1133">Transmembrane helix</keyword>
<evidence type="ECO:0000256" key="1">
    <source>
        <dbReference type="ARBA" id="ARBA00023125"/>
    </source>
</evidence>
<proteinExistence type="predicted"/>
<dbReference type="InterPro" id="IPR001387">
    <property type="entry name" value="Cro/C1-type_HTH"/>
</dbReference>
<dbReference type="PANTHER" id="PTHR46797:SF1">
    <property type="entry name" value="METHYLPHOSPHONATE SYNTHASE"/>
    <property type="match status" value="1"/>
</dbReference>
<reference evidence="5" key="1">
    <citation type="submission" date="2019-04" db="EMBL/GenBank/DDBJ databases">
        <title>Draft genome sequence of Pseudonocardiaceae bacterium SL3-2-4.</title>
        <authorList>
            <person name="Ningsih F."/>
            <person name="Yokota A."/>
            <person name="Sakai Y."/>
            <person name="Nanatani K."/>
            <person name="Yabe S."/>
            <person name="Oetari A."/>
            <person name="Sjamsuridzal W."/>
        </authorList>
    </citation>
    <scope>NUCLEOTIDE SEQUENCE [LARGE SCALE GENOMIC DNA]</scope>
    <source>
        <strain evidence="5">SL3-2-4</strain>
    </source>
</reference>